<dbReference type="EMBL" id="FLRD01000113">
    <property type="protein sequence ID" value="SBT40247.1"/>
    <property type="molecule type" value="Genomic_DNA"/>
</dbReference>
<sequence length="189" mass="21958">MYKTRSIIRSCEKNAHLPYSNERGEEKKKKNCQREEACIYTSSDNYPTLHYSVSIHIVCTYQPELALRSVLLINAIFFINIRIIKSCASYANGLTASSELTKHRHGCKMQTNLEKFTFGKIAKKIKRTMNGVKHGAYQKKKKKGAKKKKKKKSWILRFSPSPIPTGRECTYRSFQTAIIIWYRNNKNKN</sequence>
<feature type="region of interest" description="Disordered" evidence="1">
    <location>
        <begin position="132"/>
        <end position="152"/>
    </location>
</feature>
<dbReference type="Proteomes" id="UP000078555">
    <property type="component" value="Unassembled WGS sequence"/>
</dbReference>
<accession>A0A1A8Z8R5</accession>
<evidence type="ECO:0000256" key="1">
    <source>
        <dbReference type="SAM" id="MobiDB-lite"/>
    </source>
</evidence>
<feature type="compositionally biased region" description="Basic residues" evidence="1">
    <location>
        <begin position="136"/>
        <end position="152"/>
    </location>
</feature>
<protein>
    <submittedName>
        <fullName evidence="2">Uncharacterized protein</fullName>
    </submittedName>
</protein>
<evidence type="ECO:0000313" key="3">
    <source>
        <dbReference type="Proteomes" id="UP000078555"/>
    </source>
</evidence>
<proteinExistence type="predicted"/>
<organism evidence="2 3">
    <name type="scientific">Plasmodium ovale wallikeri</name>
    <dbReference type="NCBI Taxonomy" id="864142"/>
    <lineage>
        <taxon>Eukaryota</taxon>
        <taxon>Sar</taxon>
        <taxon>Alveolata</taxon>
        <taxon>Apicomplexa</taxon>
        <taxon>Aconoidasida</taxon>
        <taxon>Haemosporida</taxon>
        <taxon>Plasmodiidae</taxon>
        <taxon>Plasmodium</taxon>
        <taxon>Plasmodium (Plasmodium)</taxon>
    </lineage>
</organism>
<dbReference type="AlphaFoldDB" id="A0A1A8Z8R5"/>
<evidence type="ECO:0000313" key="2">
    <source>
        <dbReference type="EMBL" id="SBT40247.1"/>
    </source>
</evidence>
<name>A0A1A8Z8R5_PLAOA</name>
<gene>
    <name evidence="2" type="ORF">POVWA1_041770</name>
</gene>
<keyword evidence="3" id="KW-1185">Reference proteome</keyword>
<reference evidence="3" key="1">
    <citation type="submission" date="2016-05" db="EMBL/GenBank/DDBJ databases">
        <authorList>
            <person name="Naeem R."/>
        </authorList>
    </citation>
    <scope>NUCLEOTIDE SEQUENCE [LARGE SCALE GENOMIC DNA]</scope>
</reference>